<proteinExistence type="predicted"/>
<evidence type="ECO:0000313" key="2">
    <source>
        <dbReference type="Proteomes" id="UP000030752"/>
    </source>
</evidence>
<dbReference type="AlphaFoldDB" id="W2S0A8"/>
<reference evidence="1 2" key="1">
    <citation type="submission" date="2013-03" db="EMBL/GenBank/DDBJ databases">
        <title>The Genome Sequence of Phialophora europaea CBS 101466.</title>
        <authorList>
            <consortium name="The Broad Institute Genomics Platform"/>
            <person name="Cuomo C."/>
            <person name="de Hoog S."/>
            <person name="Gorbushina A."/>
            <person name="Walker B."/>
            <person name="Young S.K."/>
            <person name="Zeng Q."/>
            <person name="Gargeya S."/>
            <person name="Fitzgerald M."/>
            <person name="Haas B."/>
            <person name="Abouelleil A."/>
            <person name="Allen A.W."/>
            <person name="Alvarado L."/>
            <person name="Arachchi H.M."/>
            <person name="Berlin A.M."/>
            <person name="Chapman S.B."/>
            <person name="Gainer-Dewar J."/>
            <person name="Goldberg J."/>
            <person name="Griggs A."/>
            <person name="Gujja S."/>
            <person name="Hansen M."/>
            <person name="Howarth C."/>
            <person name="Imamovic A."/>
            <person name="Ireland A."/>
            <person name="Larimer J."/>
            <person name="McCowan C."/>
            <person name="Murphy C."/>
            <person name="Pearson M."/>
            <person name="Poon T.W."/>
            <person name="Priest M."/>
            <person name="Roberts A."/>
            <person name="Saif S."/>
            <person name="Shea T."/>
            <person name="Sisk P."/>
            <person name="Sykes S."/>
            <person name="Wortman J."/>
            <person name="Nusbaum C."/>
            <person name="Birren B."/>
        </authorList>
    </citation>
    <scope>NUCLEOTIDE SEQUENCE [LARGE SCALE GENOMIC DNA]</scope>
    <source>
        <strain evidence="1 2">CBS 101466</strain>
    </source>
</reference>
<dbReference type="RefSeq" id="XP_008716685.1">
    <property type="nucleotide sequence ID" value="XM_008718463.1"/>
</dbReference>
<name>W2S0A8_CYPE1</name>
<dbReference type="EMBL" id="KB822719">
    <property type="protein sequence ID" value="ETN42176.1"/>
    <property type="molecule type" value="Genomic_DNA"/>
</dbReference>
<dbReference type="GeneID" id="19971456"/>
<protein>
    <submittedName>
        <fullName evidence="1">Uncharacterized protein</fullName>
    </submittedName>
</protein>
<dbReference type="InParanoid" id="W2S0A8"/>
<dbReference type="HOGENOM" id="CLU_2573823_0_0_1"/>
<gene>
    <name evidence="1" type="ORF">HMPREF1541_04117</name>
</gene>
<dbReference type="VEuPathDB" id="FungiDB:HMPREF1541_04117"/>
<organism evidence="1 2">
    <name type="scientific">Cyphellophora europaea (strain CBS 101466)</name>
    <name type="common">Phialophora europaea</name>
    <dbReference type="NCBI Taxonomy" id="1220924"/>
    <lineage>
        <taxon>Eukaryota</taxon>
        <taxon>Fungi</taxon>
        <taxon>Dikarya</taxon>
        <taxon>Ascomycota</taxon>
        <taxon>Pezizomycotina</taxon>
        <taxon>Eurotiomycetes</taxon>
        <taxon>Chaetothyriomycetidae</taxon>
        <taxon>Chaetothyriales</taxon>
        <taxon>Cyphellophoraceae</taxon>
        <taxon>Cyphellophora</taxon>
    </lineage>
</organism>
<accession>W2S0A8</accession>
<sequence>MVQHDSKSCIWSAIYVQAYHICWDRIQLAGNQPECPEWTVSESGHSPSPTRLTVKTGVTLCYGRCTLPLAWTSYPSLSAPG</sequence>
<evidence type="ECO:0000313" key="1">
    <source>
        <dbReference type="EMBL" id="ETN42176.1"/>
    </source>
</evidence>
<keyword evidence="2" id="KW-1185">Reference proteome</keyword>
<dbReference type="Proteomes" id="UP000030752">
    <property type="component" value="Unassembled WGS sequence"/>
</dbReference>